<accession>A0A2M6UW51</accession>
<evidence type="ECO:0000313" key="2">
    <source>
        <dbReference type="Proteomes" id="UP000230791"/>
    </source>
</evidence>
<gene>
    <name evidence="1" type="ORF">CEV08_03990</name>
</gene>
<sequence>MLLYKLIDYIITRYFKNVRSTVSLVENIHWGGYVLKNQKFHLLFRLFALYTTEEIINYIATTIIGKTHFGQNKIPKTNDETGPLC</sequence>
<dbReference type="Proteomes" id="UP000230791">
    <property type="component" value="Unassembled WGS sequence"/>
</dbReference>
<name>A0A2M6UW51_9HYPH</name>
<protein>
    <submittedName>
        <fullName evidence="1">Uncharacterized protein</fullName>
    </submittedName>
</protein>
<evidence type="ECO:0000313" key="1">
    <source>
        <dbReference type="EMBL" id="PIT70423.1"/>
    </source>
</evidence>
<reference evidence="1 2" key="1">
    <citation type="submission" date="2017-06" db="EMBL/GenBank/DDBJ databases">
        <title>Draft genome of Bartonella tribocorum C635.</title>
        <authorList>
            <person name="Hadjadj L."/>
            <person name="Jiyipong T."/>
            <person name="Diene S.M."/>
            <person name="Morand S."/>
            <person name="Rolain J.-M."/>
        </authorList>
    </citation>
    <scope>NUCLEOTIDE SEQUENCE [LARGE SCALE GENOMIC DNA]</scope>
    <source>
        <strain evidence="1 2">C635</strain>
    </source>
</reference>
<proteinExistence type="predicted"/>
<comment type="caution">
    <text evidence="1">The sequence shown here is derived from an EMBL/GenBank/DDBJ whole genome shotgun (WGS) entry which is preliminary data.</text>
</comment>
<dbReference type="AlphaFoldDB" id="A0A2M6UW51"/>
<organism evidence="1 2">
    <name type="scientific">Bartonella tribocorum</name>
    <dbReference type="NCBI Taxonomy" id="85701"/>
    <lineage>
        <taxon>Bacteria</taxon>
        <taxon>Pseudomonadati</taxon>
        <taxon>Pseudomonadota</taxon>
        <taxon>Alphaproteobacteria</taxon>
        <taxon>Hyphomicrobiales</taxon>
        <taxon>Bartonellaceae</taxon>
        <taxon>Bartonella</taxon>
    </lineage>
</organism>
<dbReference type="EMBL" id="NJPP01000009">
    <property type="protein sequence ID" value="PIT70423.1"/>
    <property type="molecule type" value="Genomic_DNA"/>
</dbReference>